<sequence>MAVTKPKQRREAKELYGVKAKEASDSKAERKIKHRTIGPRIAIVDSLTPNRLLSKAITARAIGDPLYYYFLCHFEAVSASISFRLLALVGANANAISFPNSNALLPSRKEGFYAKTGFDLGF</sequence>
<accession>A0A4V6A8Z7</accession>
<evidence type="ECO:0000313" key="1">
    <source>
        <dbReference type="EMBL" id="TKS02676.1"/>
    </source>
</evidence>
<protein>
    <submittedName>
        <fullName evidence="1">Uncharacterized protein</fullName>
    </submittedName>
</protein>
<proteinExistence type="predicted"/>
<dbReference type="AlphaFoldDB" id="A0A4V6A8Z7"/>
<dbReference type="EMBL" id="RCHU01000534">
    <property type="protein sequence ID" value="TKS02676.1"/>
    <property type="molecule type" value="Genomic_DNA"/>
</dbReference>
<reference evidence="1" key="1">
    <citation type="submission" date="2018-10" db="EMBL/GenBank/DDBJ databases">
        <title>Population genomic analysis revealed the cold adaptation of white poplar.</title>
        <authorList>
            <person name="Liu Y.-J."/>
        </authorList>
    </citation>
    <scope>NUCLEOTIDE SEQUENCE [LARGE SCALE GENOMIC DNA]</scope>
    <source>
        <strain evidence="1">PAL-ZL1</strain>
    </source>
</reference>
<comment type="caution">
    <text evidence="1">The sequence shown here is derived from an EMBL/GenBank/DDBJ whole genome shotgun (WGS) entry which is preliminary data.</text>
</comment>
<gene>
    <name evidence="1" type="ORF">D5086_0000160770</name>
</gene>
<organism evidence="1">
    <name type="scientific">Populus alba</name>
    <name type="common">White poplar</name>
    <dbReference type="NCBI Taxonomy" id="43335"/>
    <lineage>
        <taxon>Eukaryota</taxon>
        <taxon>Viridiplantae</taxon>
        <taxon>Streptophyta</taxon>
        <taxon>Embryophyta</taxon>
        <taxon>Tracheophyta</taxon>
        <taxon>Spermatophyta</taxon>
        <taxon>Magnoliopsida</taxon>
        <taxon>eudicotyledons</taxon>
        <taxon>Gunneridae</taxon>
        <taxon>Pentapetalae</taxon>
        <taxon>rosids</taxon>
        <taxon>fabids</taxon>
        <taxon>Malpighiales</taxon>
        <taxon>Salicaceae</taxon>
        <taxon>Saliceae</taxon>
        <taxon>Populus</taxon>
    </lineage>
</organism>
<keyword evidence="1" id="KW-0496">Mitochondrion</keyword>
<name>A0A4V6A8Z7_POPAL</name>
<geneLocation type="mitochondrion" evidence="1"/>